<reference evidence="1 2" key="1">
    <citation type="submission" date="2016-12" db="EMBL/GenBank/DDBJ databases">
        <title>Comparative genomics of Bartonella apis.</title>
        <authorList>
            <person name="Engel P."/>
        </authorList>
    </citation>
    <scope>NUCLEOTIDE SEQUENCE [LARGE SCALE GENOMIC DNA]</scope>
    <source>
        <strain evidence="1 2">PEB0149</strain>
    </source>
</reference>
<dbReference type="Proteomes" id="UP000187344">
    <property type="component" value="Unassembled WGS sequence"/>
</dbReference>
<dbReference type="EMBL" id="LXYT01000001">
    <property type="protein sequence ID" value="OLY43693.1"/>
    <property type="molecule type" value="Genomic_DNA"/>
</dbReference>
<evidence type="ECO:0000313" key="2">
    <source>
        <dbReference type="Proteomes" id="UP000187344"/>
    </source>
</evidence>
<name>A0A1R0F9M8_9HYPH</name>
<dbReference type="AlphaFoldDB" id="A0A1R0F9M8"/>
<protein>
    <submittedName>
        <fullName evidence="1">Uncharacterized protein</fullName>
    </submittedName>
</protein>
<sequence>MNELRQKDYQQDEIDHLIADYNGDVKTLISRLLDERQMLIRQVEVAACAMSFGYGRGWKPKIPVK</sequence>
<organism evidence="1 2">
    <name type="scientific">Bartonella apis</name>
    <dbReference type="NCBI Taxonomy" id="1686310"/>
    <lineage>
        <taxon>Bacteria</taxon>
        <taxon>Pseudomonadati</taxon>
        <taxon>Pseudomonadota</taxon>
        <taxon>Alphaproteobacteria</taxon>
        <taxon>Hyphomicrobiales</taxon>
        <taxon>Bartonellaceae</taxon>
        <taxon>Bartonella</taxon>
    </lineage>
</organism>
<dbReference type="OrthoDB" id="7924295at2"/>
<dbReference type="GeneID" id="92992182"/>
<dbReference type="RefSeq" id="WP_075868817.1">
    <property type="nucleotide sequence ID" value="NZ_CALYQA010000004.1"/>
</dbReference>
<proteinExistence type="predicted"/>
<evidence type="ECO:0000313" key="1">
    <source>
        <dbReference type="EMBL" id="OLY43693.1"/>
    </source>
</evidence>
<keyword evidence="2" id="KW-1185">Reference proteome</keyword>
<gene>
    <name evidence="1" type="ORF">PEB0149_011260</name>
</gene>
<comment type="caution">
    <text evidence="1">The sequence shown here is derived from an EMBL/GenBank/DDBJ whole genome shotgun (WGS) entry which is preliminary data.</text>
</comment>
<accession>A0A1R0F9M8</accession>